<accession>A0AAD9K1M8</accession>
<evidence type="ECO:0000256" key="1">
    <source>
        <dbReference type="SAM" id="MobiDB-lite"/>
    </source>
</evidence>
<dbReference type="EMBL" id="JAODUP010000085">
    <property type="protein sequence ID" value="KAK2163109.1"/>
    <property type="molecule type" value="Genomic_DNA"/>
</dbReference>
<feature type="region of interest" description="Disordered" evidence="1">
    <location>
        <begin position="406"/>
        <end position="443"/>
    </location>
</feature>
<proteinExistence type="predicted"/>
<protein>
    <submittedName>
        <fullName evidence="2">Uncharacterized protein</fullName>
    </submittedName>
</protein>
<feature type="compositionally biased region" description="Basic and acidic residues" evidence="1">
    <location>
        <begin position="119"/>
        <end position="144"/>
    </location>
</feature>
<reference evidence="2" key="1">
    <citation type="journal article" date="2023" name="Mol. Biol. Evol.">
        <title>Third-Generation Sequencing Reveals the Adaptive Role of the Epigenome in Three Deep-Sea Polychaetes.</title>
        <authorList>
            <person name="Perez M."/>
            <person name="Aroh O."/>
            <person name="Sun Y."/>
            <person name="Lan Y."/>
            <person name="Juniper S.K."/>
            <person name="Young C.R."/>
            <person name="Angers B."/>
            <person name="Qian P.Y."/>
        </authorList>
    </citation>
    <scope>NUCLEOTIDE SEQUENCE</scope>
    <source>
        <strain evidence="2">P08H-3</strain>
    </source>
</reference>
<keyword evidence="3" id="KW-1185">Reference proteome</keyword>
<feature type="region of interest" description="Disordered" evidence="1">
    <location>
        <begin position="703"/>
        <end position="725"/>
    </location>
</feature>
<feature type="compositionally biased region" description="Basic and acidic residues" evidence="1">
    <location>
        <begin position="285"/>
        <end position="338"/>
    </location>
</feature>
<dbReference type="Proteomes" id="UP001208570">
    <property type="component" value="Unassembled WGS sequence"/>
</dbReference>
<feature type="compositionally biased region" description="Basic and acidic residues" evidence="1">
    <location>
        <begin position="172"/>
        <end position="229"/>
    </location>
</feature>
<dbReference type="GO" id="GO:0005829">
    <property type="term" value="C:cytosol"/>
    <property type="evidence" value="ECO:0007669"/>
    <property type="project" value="TreeGrafter"/>
</dbReference>
<comment type="caution">
    <text evidence="2">The sequence shown here is derived from an EMBL/GenBank/DDBJ whole genome shotgun (WGS) entry which is preliminary data.</text>
</comment>
<dbReference type="PANTHER" id="PTHR14445:SF36">
    <property type="entry name" value="FI03272P-RELATED"/>
    <property type="match status" value="1"/>
</dbReference>
<organism evidence="2 3">
    <name type="scientific">Paralvinella palmiformis</name>
    <dbReference type="NCBI Taxonomy" id="53620"/>
    <lineage>
        <taxon>Eukaryota</taxon>
        <taxon>Metazoa</taxon>
        <taxon>Spiralia</taxon>
        <taxon>Lophotrochozoa</taxon>
        <taxon>Annelida</taxon>
        <taxon>Polychaeta</taxon>
        <taxon>Sedentaria</taxon>
        <taxon>Canalipalpata</taxon>
        <taxon>Terebellida</taxon>
        <taxon>Terebelliformia</taxon>
        <taxon>Alvinellidae</taxon>
        <taxon>Paralvinella</taxon>
    </lineage>
</organism>
<feature type="compositionally biased region" description="Basic and acidic residues" evidence="1">
    <location>
        <begin position="352"/>
        <end position="367"/>
    </location>
</feature>
<feature type="compositionally biased region" description="Basic and acidic residues" evidence="1">
    <location>
        <begin position="707"/>
        <end position="725"/>
    </location>
</feature>
<gene>
    <name evidence="2" type="ORF">LSH36_85g01017</name>
</gene>
<evidence type="ECO:0000313" key="2">
    <source>
        <dbReference type="EMBL" id="KAK2163109.1"/>
    </source>
</evidence>
<dbReference type="InterPro" id="IPR051640">
    <property type="entry name" value="GRB10-interact_GYF"/>
</dbReference>
<feature type="region of interest" description="Disordered" evidence="1">
    <location>
        <begin position="107"/>
        <end position="377"/>
    </location>
</feature>
<feature type="compositionally biased region" description="Acidic residues" evidence="1">
    <location>
        <begin position="240"/>
        <end position="254"/>
    </location>
</feature>
<feature type="compositionally biased region" description="Basic and acidic residues" evidence="1">
    <location>
        <begin position="419"/>
        <end position="434"/>
    </location>
</feature>
<dbReference type="AlphaFoldDB" id="A0AAD9K1M8"/>
<dbReference type="PANTHER" id="PTHR14445">
    <property type="entry name" value="GRB10 INTERACTING GYF PROTEIN"/>
    <property type="match status" value="1"/>
</dbReference>
<sequence>MAETLKFGPEWLRALSDGTSVTSPPPSPAVVTTTYKLADHRYGREEMLALFAETREVPEELNEVPAIVSEKPLQPLALIPLSTEEQKLMTQSVNSLLALRMMGRGNSLPPGGLRGGRGGMERGRGRGRVPRDGWEEGRGGRYERSYPPTRSFEDEVVPPPHREFSRSMSSENWRESKREEEDENDWRRAPTRERWGPRNWREPRERFDGFEGKSRHDDSRDRPPYDRNRFQRTHSVGSWEDGDLPEWSTEDVEGMEGLGTFDSNGAFMSIKQMEESSSQEQSRVNGREGKKSDNHNVKEKSGRIAESPGKERESKGNSGNKEREKNGFRESVDTSNKSDRRKTSKDVQNSKMESKKDDTDVSQDIKVKNGVKQTSLSRDIEVRSQDSIAKPQLDLSVVKPVHSDVTVNVSQPGRNELAASDKDIGNQMDRKAEEASSSPATVTIDMATVAHKVDSDKPEEDDANFDHLAKAAENLVATLGVEEEKEVPASGTQSEPSNALSLDQEDAKKWFYRDPQGDLQGELIKSWGRIPFIPGNSPPPLKVSPDAASIPELSSVPLMTPAPQIGLSAAAVAGFPAAVPSVTPTVGLASPVDNPEQLKALQHQMVLQQQLVQQQLLRYVLFITPVQAEAPGFQRSMSQPGTDDVAESIWGLGIPVSSGASAPPSWTQPRTVWDVDLSKAQTVEELQRHEVERIKREQEELEANQQRLEEERRNNEERKKKEIEERERIEREKQERLEREKQEKLEREKLKVCHSVKVNLFLARLRKEKERRKEEKLRLLEQEEQMKKELEEKKRQEEIKRRQQQAQHQEALRQLSREQLSNIQVNNHVCVVWCGVVWCGVVWVCVVCQTERE</sequence>
<name>A0AAD9K1M8_9ANNE</name>
<evidence type="ECO:0000313" key="3">
    <source>
        <dbReference type="Proteomes" id="UP001208570"/>
    </source>
</evidence>